<keyword evidence="1" id="KW-0812">Transmembrane</keyword>
<comment type="caution">
    <text evidence="2">The sequence shown here is derived from an EMBL/GenBank/DDBJ whole genome shotgun (WGS) entry which is preliminary data.</text>
</comment>
<evidence type="ECO:0000313" key="3">
    <source>
        <dbReference type="Proteomes" id="UP000632659"/>
    </source>
</evidence>
<accession>A0A8J6P9J1</accession>
<gene>
    <name evidence="2" type="ORF">H8702_00315</name>
</gene>
<keyword evidence="1" id="KW-0472">Membrane</keyword>
<name>A0A8J6P9J1_9FIRM</name>
<organism evidence="2 3">
    <name type="scientific">Massiliimalia timonensis</name>
    <dbReference type="NCBI Taxonomy" id="1987501"/>
    <lineage>
        <taxon>Bacteria</taxon>
        <taxon>Bacillati</taxon>
        <taxon>Bacillota</taxon>
        <taxon>Clostridia</taxon>
        <taxon>Eubacteriales</taxon>
        <taxon>Oscillospiraceae</taxon>
        <taxon>Massiliimalia</taxon>
    </lineage>
</organism>
<keyword evidence="3" id="KW-1185">Reference proteome</keyword>
<reference evidence="2" key="1">
    <citation type="submission" date="2020-08" db="EMBL/GenBank/DDBJ databases">
        <title>Genome public.</title>
        <authorList>
            <person name="Liu C."/>
            <person name="Sun Q."/>
        </authorList>
    </citation>
    <scope>NUCLEOTIDE SEQUENCE</scope>
    <source>
        <strain evidence="2">NSJ-15</strain>
    </source>
</reference>
<proteinExistence type="predicted"/>
<protein>
    <recommendedName>
        <fullName evidence="4">Bypass of forespore C C-terminal domain-containing protein</fullName>
    </recommendedName>
</protein>
<sequence>MMNKTTLRTLIIGGGVVLLGIILILCFTLLKPVVPTPPTVPESSIAAAQSKYTLREYQGKIALYGSDLTEPEEVFEIYTDTLPEMDILRLQEGITADSLEEAQAYLDDFDS</sequence>
<dbReference type="EMBL" id="JACRTL010000001">
    <property type="protein sequence ID" value="MBC8609562.1"/>
    <property type="molecule type" value="Genomic_DNA"/>
</dbReference>
<dbReference type="RefSeq" id="WP_154824789.1">
    <property type="nucleotide sequence ID" value="NZ_FYDD01000003.1"/>
</dbReference>
<feature type="transmembrane region" description="Helical" evidence="1">
    <location>
        <begin position="7"/>
        <end position="30"/>
    </location>
</feature>
<dbReference type="AlphaFoldDB" id="A0A8J6P9J1"/>
<keyword evidence="1" id="KW-1133">Transmembrane helix</keyword>
<dbReference type="OrthoDB" id="1863753at2"/>
<evidence type="ECO:0000313" key="2">
    <source>
        <dbReference type="EMBL" id="MBC8609562.1"/>
    </source>
</evidence>
<dbReference type="Proteomes" id="UP000632659">
    <property type="component" value="Unassembled WGS sequence"/>
</dbReference>
<evidence type="ECO:0000256" key="1">
    <source>
        <dbReference type="SAM" id="Phobius"/>
    </source>
</evidence>
<evidence type="ECO:0008006" key="4">
    <source>
        <dbReference type="Google" id="ProtNLM"/>
    </source>
</evidence>